<dbReference type="InterPro" id="IPR007330">
    <property type="entry name" value="MIT_dom"/>
</dbReference>
<feature type="region of interest" description="Disordered" evidence="1">
    <location>
        <begin position="266"/>
        <end position="305"/>
    </location>
</feature>
<feature type="compositionally biased region" description="Basic and acidic residues" evidence="1">
    <location>
        <begin position="119"/>
        <end position="128"/>
    </location>
</feature>
<dbReference type="SMART" id="SM00745">
    <property type="entry name" value="MIT"/>
    <property type="match status" value="1"/>
</dbReference>
<dbReference type="Pfam" id="PF00787">
    <property type="entry name" value="PX"/>
    <property type="match status" value="1"/>
</dbReference>
<dbReference type="Pfam" id="PF00069">
    <property type="entry name" value="Pkinase"/>
    <property type="match status" value="1"/>
</dbReference>
<dbReference type="Gene3D" id="1.10.510.10">
    <property type="entry name" value="Transferase(Phosphotransferase) domain 1"/>
    <property type="match status" value="1"/>
</dbReference>
<feature type="region of interest" description="Disordered" evidence="1">
    <location>
        <begin position="116"/>
        <end position="145"/>
    </location>
</feature>
<dbReference type="InterPro" id="IPR001683">
    <property type="entry name" value="PX_dom"/>
</dbReference>
<dbReference type="SUPFAM" id="SSF64268">
    <property type="entry name" value="PX domain"/>
    <property type="match status" value="1"/>
</dbReference>
<dbReference type="GO" id="GO:0035091">
    <property type="term" value="F:phosphatidylinositol binding"/>
    <property type="evidence" value="ECO:0007669"/>
    <property type="project" value="InterPro"/>
</dbReference>
<evidence type="ECO:0008006" key="6">
    <source>
        <dbReference type="Google" id="ProtNLM"/>
    </source>
</evidence>
<dbReference type="CDD" id="cd02677">
    <property type="entry name" value="MIT_SNX15"/>
    <property type="match status" value="1"/>
</dbReference>
<dbReference type="SUPFAM" id="SSF56112">
    <property type="entry name" value="Protein kinase-like (PK-like)"/>
    <property type="match status" value="1"/>
</dbReference>
<dbReference type="SMART" id="SM00220">
    <property type="entry name" value="S_TKc"/>
    <property type="match status" value="1"/>
</dbReference>
<feature type="domain" description="Protein kinase" evidence="2">
    <location>
        <begin position="875"/>
        <end position="1156"/>
    </location>
</feature>
<evidence type="ECO:0000259" key="3">
    <source>
        <dbReference type="PROSITE" id="PS50195"/>
    </source>
</evidence>
<protein>
    <recommendedName>
        <fullName evidence="6">Ribosomal protein S6 kinase delta-1</fullName>
    </recommendedName>
</protein>
<comment type="caution">
    <text evidence="4">The sequence shown here is derived from an EMBL/GenBank/DDBJ whole genome shotgun (WGS) entry which is preliminary data.</text>
</comment>
<feature type="region of interest" description="Disordered" evidence="1">
    <location>
        <begin position="337"/>
        <end position="372"/>
    </location>
</feature>
<dbReference type="Gene3D" id="3.30.200.20">
    <property type="entry name" value="Phosphorylase Kinase, domain 1"/>
    <property type="match status" value="1"/>
</dbReference>
<dbReference type="PROSITE" id="PS50195">
    <property type="entry name" value="PX"/>
    <property type="match status" value="1"/>
</dbReference>
<dbReference type="PROSITE" id="PS50011">
    <property type="entry name" value="PROTEIN_KINASE_DOM"/>
    <property type="match status" value="1"/>
</dbReference>
<dbReference type="SUPFAM" id="SSF116846">
    <property type="entry name" value="MIT domain"/>
    <property type="match status" value="1"/>
</dbReference>
<dbReference type="Gene3D" id="3.30.1520.10">
    <property type="entry name" value="Phox-like domain"/>
    <property type="match status" value="1"/>
</dbReference>
<dbReference type="EMBL" id="VSWD01000009">
    <property type="protein sequence ID" value="KAK3093939.1"/>
    <property type="molecule type" value="Genomic_DNA"/>
</dbReference>
<proteinExistence type="predicted"/>
<evidence type="ECO:0000313" key="4">
    <source>
        <dbReference type="EMBL" id="KAK3093939.1"/>
    </source>
</evidence>
<feature type="compositionally biased region" description="Polar residues" evidence="1">
    <location>
        <begin position="337"/>
        <end position="354"/>
    </location>
</feature>
<feature type="region of interest" description="Disordered" evidence="1">
    <location>
        <begin position="895"/>
        <end position="981"/>
    </location>
</feature>
<feature type="region of interest" description="Disordered" evidence="1">
    <location>
        <begin position="657"/>
        <end position="676"/>
    </location>
</feature>
<feature type="compositionally biased region" description="Low complexity" evidence="1">
    <location>
        <begin position="916"/>
        <end position="937"/>
    </location>
</feature>
<dbReference type="InterPro" id="IPR051866">
    <property type="entry name" value="Intracell_Sig-Traffick_Protein"/>
</dbReference>
<reference evidence="4" key="1">
    <citation type="submission" date="2019-08" db="EMBL/GenBank/DDBJ databases">
        <title>The improved chromosome-level genome for the pearl oyster Pinctada fucata martensii using PacBio sequencing and Hi-C.</title>
        <authorList>
            <person name="Zheng Z."/>
        </authorList>
    </citation>
    <scope>NUCLEOTIDE SEQUENCE</scope>
    <source>
        <strain evidence="4">ZZ-2019</strain>
        <tissue evidence="4">Adductor muscle</tissue>
    </source>
</reference>
<dbReference type="GO" id="GO:0004672">
    <property type="term" value="F:protein kinase activity"/>
    <property type="evidence" value="ECO:0007669"/>
    <property type="project" value="InterPro"/>
</dbReference>
<dbReference type="AlphaFoldDB" id="A0AA89BSH4"/>
<dbReference type="InterPro" id="IPR000719">
    <property type="entry name" value="Prot_kinase_dom"/>
</dbReference>
<dbReference type="InterPro" id="IPR036181">
    <property type="entry name" value="MIT_dom_sf"/>
</dbReference>
<dbReference type="InterPro" id="IPR011009">
    <property type="entry name" value="Kinase-like_dom_sf"/>
</dbReference>
<evidence type="ECO:0000259" key="2">
    <source>
        <dbReference type="PROSITE" id="PS50011"/>
    </source>
</evidence>
<dbReference type="InterPro" id="IPR036871">
    <property type="entry name" value="PX_dom_sf"/>
</dbReference>
<evidence type="ECO:0000313" key="5">
    <source>
        <dbReference type="Proteomes" id="UP001186944"/>
    </source>
</evidence>
<name>A0AA89BSH4_PINIB</name>
<dbReference type="Pfam" id="PF04212">
    <property type="entry name" value="MIT"/>
    <property type="match status" value="1"/>
</dbReference>
<organism evidence="4 5">
    <name type="scientific">Pinctada imbricata</name>
    <name type="common">Atlantic pearl-oyster</name>
    <name type="synonym">Pinctada martensii</name>
    <dbReference type="NCBI Taxonomy" id="66713"/>
    <lineage>
        <taxon>Eukaryota</taxon>
        <taxon>Metazoa</taxon>
        <taxon>Spiralia</taxon>
        <taxon>Lophotrochozoa</taxon>
        <taxon>Mollusca</taxon>
        <taxon>Bivalvia</taxon>
        <taxon>Autobranchia</taxon>
        <taxon>Pteriomorphia</taxon>
        <taxon>Pterioida</taxon>
        <taxon>Pterioidea</taxon>
        <taxon>Pteriidae</taxon>
        <taxon>Pinctada</taxon>
    </lineage>
</organism>
<keyword evidence="5" id="KW-1185">Reference proteome</keyword>
<accession>A0AA89BSH4</accession>
<feature type="compositionally biased region" description="Basic and acidic residues" evidence="1">
    <location>
        <begin position="958"/>
        <end position="972"/>
    </location>
</feature>
<dbReference type="Proteomes" id="UP001186944">
    <property type="component" value="Unassembled WGS sequence"/>
</dbReference>
<dbReference type="Gene3D" id="1.20.58.80">
    <property type="entry name" value="Phosphotransferase system, lactose/cellobiose-type IIA subunit"/>
    <property type="match status" value="1"/>
</dbReference>
<dbReference type="PANTHER" id="PTHR15508">
    <property type="entry name" value="RIBOSOMAL PROTEIN S6 KINASE"/>
    <property type="match status" value="1"/>
</dbReference>
<evidence type="ECO:0000256" key="1">
    <source>
        <dbReference type="SAM" id="MobiDB-lite"/>
    </source>
</evidence>
<dbReference type="PANTHER" id="PTHR15508:SF8">
    <property type="entry name" value="LD24550P"/>
    <property type="match status" value="1"/>
</dbReference>
<feature type="domain" description="PX" evidence="3">
    <location>
        <begin position="1"/>
        <end position="98"/>
    </location>
</feature>
<gene>
    <name evidence="4" type="ORF">FSP39_022039</name>
</gene>
<sequence length="1166" mass="130739">METFTFHWIGFCYQVVVWKRYNDFKRLYKSLFGLHKALHRREQFPTFAKPKLFGRFDESVIEERRQSALTLLEFIGLHSYLYKSKEFVAFIKDGKVRRELSGDILKPSALAIIPQVEGKPTDVHKDDGVLQPTKHPPDEGTDTGIDSVREVQENSDIRESQEDSLDGVWNYPQVPDNISLNSYDDTDTSEVDSALGTPLPVSEISFFDPLTSEDSPHLDLPKESNLRTSSSWLFDAMNTCAELEQESELEARSDFTESENGIQISVEESQELESGMESISDPTLAEDNDENNSRASSTIDLSDFDPLRSRSGSKVEIGKGDIDLSGSFKATDLNNHNFSPKRVVTSSPAKTKSASPFKMKRKSRSDTKESVSTMDLGGKEDYIYLAANQICLAQDCEASAKFELAFSHYKAGVGILLQGVQSDKNKSRRDAVRRKTAQYLLKAEDLYNRHLSKDVLDEKRWADDSKLSPTYELDPSISMLKGSSGDLKLYKVLGTIDKVLLVMDKNTDETYVMKTIHKSVDINSKRIRTFFPAHCPYMVSLYKFFETDCAIHLLLQHATGGKLWNYIGAYIQGRKDPVDNDANQFGNVYAGTKLHEHDNSSQDFTLEKKINGDIESKSKLMDSSDVLVKYSASSGDGESKISIGRNMEEDLTNEYTGYRKEEEQKQEQEEGSMKIPVDRLESFSSAEDGFEGQEVRPASLEQKDFVFQELLQDSKSNLEQFSIISSDSTSSDCRARVDSFVFDRSDIIQEENEVHGECVGFVDQDNVFGGEKKSDTPDQDDSEIIVKSARELLKSVERTLSQTDAEVNKMLNSKDNTGNVHRDTLDVQRTKNVTEVVTSGHSSATVIDDSDSNEASIYDVHHSSSSTDSDSIDKCHKSENVNKTEVSSALNCDTNMSEFYPSRSERTSTLKATNQDGDSGSESSESPSRSKTSRSSTLVNNSPVKNVSVGKLSLTRMNSKELSRSASMEHELTSPPRSRQRTVSDVFKDTNMVGSLENVRLPESCIRQWIAEIVVALGKLHEEGIVCRDLRPDNILLGDRGHVLLTYFCQLNQVDQEVDFTAVDELYVAPEVKNVKGYTESCDWWSLGALMYELIFGRSLSSCHPGGINLHTQLYFPDHASEEANGLLRQLLCYSARERLGSGMNGAEEIKAHPFFSGIDWNQLEQ</sequence>
<dbReference type="GO" id="GO:0005524">
    <property type="term" value="F:ATP binding"/>
    <property type="evidence" value="ECO:0007669"/>
    <property type="project" value="InterPro"/>
</dbReference>